<evidence type="ECO:0000313" key="5">
    <source>
        <dbReference type="Proteomes" id="UP000315439"/>
    </source>
</evidence>
<keyword evidence="4" id="KW-0282">Flagellum</keyword>
<feature type="domain" description="Flagella basal body P-ring formation protein FlgA SAF" evidence="2">
    <location>
        <begin position="130"/>
        <end position="249"/>
    </location>
</feature>
<dbReference type="Gene3D" id="3.90.1210.10">
    <property type="entry name" value="Antifreeze-like/N-acetylneuraminic acid synthase C-terminal domain"/>
    <property type="match status" value="1"/>
</dbReference>
<dbReference type="RefSeq" id="WP_142933380.1">
    <property type="nucleotide sequence ID" value="NZ_ML660169.1"/>
</dbReference>
<comment type="caution">
    <text evidence="4">The sequence shown here is derived from an EMBL/GenBank/DDBJ whole genome shotgun (WGS) entry which is preliminary data.</text>
</comment>
<dbReference type="PANTHER" id="PTHR36307:SF1">
    <property type="entry name" value="FLAGELLA BASAL BODY P-RING FORMATION PROTEIN FLGA"/>
    <property type="match status" value="1"/>
</dbReference>
<sequence>MKLINDSDPEKLALTRQFTDNSMFFLMILLLIISLPLTAKNAENYQSLEEIRQAAKKFLEEKQPSADIASTEITVGHIDPRTRLQLCDNGLVAFLPSGSRLKGKTTVGVRCNGKQSWKLFLSAKIERYQHVWVTTRNLRPSDILTKSDLTRQRVLTTNMRKIPVEDIALIMNTSPKRSMRSGSVIFQDSVCMVCKGQKVSVSANSQFITINVDGMALNDAALGETAQVRNSKSKRIFGAIVTGKNQLSVNLAGTN</sequence>
<evidence type="ECO:0000256" key="1">
    <source>
        <dbReference type="SAM" id="Phobius"/>
    </source>
</evidence>
<reference evidence="4 5" key="1">
    <citation type="submission" date="2019-07" db="EMBL/GenBank/DDBJ databases">
        <title>Draft genome for Aliikangiella sp. M105.</title>
        <authorList>
            <person name="Wang G."/>
        </authorList>
    </citation>
    <scope>NUCLEOTIDE SEQUENCE [LARGE SCALE GENOMIC DNA]</scope>
    <source>
        <strain evidence="4 5">M105</strain>
    </source>
</reference>
<dbReference type="Pfam" id="PF17656">
    <property type="entry name" value="ChapFlgA_N"/>
    <property type="match status" value="1"/>
</dbReference>
<gene>
    <name evidence="4" type="primary">flgA</name>
    <name evidence="4" type="ORF">FLL46_20980</name>
</gene>
<feature type="transmembrane region" description="Helical" evidence="1">
    <location>
        <begin position="21"/>
        <end position="39"/>
    </location>
</feature>
<evidence type="ECO:0000259" key="2">
    <source>
        <dbReference type="Pfam" id="PF13144"/>
    </source>
</evidence>
<dbReference type="PANTHER" id="PTHR36307">
    <property type="entry name" value="FLAGELLA BASAL BODY P-RING FORMATION PROTEIN FLGA"/>
    <property type="match status" value="1"/>
</dbReference>
<keyword evidence="4" id="KW-0966">Cell projection</keyword>
<keyword evidence="4" id="KW-0969">Cilium</keyword>
<dbReference type="InterPro" id="IPR041231">
    <property type="entry name" value="FlgA_N"/>
</dbReference>
<keyword evidence="1" id="KW-0812">Transmembrane</keyword>
<dbReference type="Proteomes" id="UP000315439">
    <property type="component" value="Unassembled WGS sequence"/>
</dbReference>
<protein>
    <submittedName>
        <fullName evidence="4">Flagellar basal body P-ring formation protein FlgA</fullName>
    </submittedName>
</protein>
<dbReference type="NCBIfam" id="TIGR03170">
    <property type="entry name" value="flgA_cterm"/>
    <property type="match status" value="1"/>
</dbReference>
<keyword evidence="5" id="KW-1185">Reference proteome</keyword>
<dbReference type="EMBL" id="VIKS01000013">
    <property type="protein sequence ID" value="TQV84876.1"/>
    <property type="molecule type" value="Genomic_DNA"/>
</dbReference>
<evidence type="ECO:0000313" key="4">
    <source>
        <dbReference type="EMBL" id="TQV84876.1"/>
    </source>
</evidence>
<keyword evidence="1" id="KW-1133">Transmembrane helix</keyword>
<dbReference type="CDD" id="cd11614">
    <property type="entry name" value="SAF_CpaB_FlgA_like"/>
    <property type="match status" value="1"/>
</dbReference>
<keyword evidence="1" id="KW-0472">Membrane</keyword>
<feature type="domain" description="FlgA N-terminal" evidence="3">
    <location>
        <begin position="51"/>
        <end position="126"/>
    </location>
</feature>
<evidence type="ECO:0000259" key="3">
    <source>
        <dbReference type="Pfam" id="PF17656"/>
    </source>
</evidence>
<proteinExistence type="predicted"/>
<dbReference type="AlphaFoldDB" id="A0A545U5Z1"/>
<dbReference type="Pfam" id="PF13144">
    <property type="entry name" value="ChapFlgA"/>
    <property type="match status" value="1"/>
</dbReference>
<dbReference type="Gene3D" id="2.30.30.760">
    <property type="match status" value="1"/>
</dbReference>
<dbReference type="InterPro" id="IPR017585">
    <property type="entry name" value="SAF_FlgA"/>
</dbReference>
<dbReference type="GO" id="GO:0044780">
    <property type="term" value="P:bacterial-type flagellum assembly"/>
    <property type="evidence" value="ECO:0007669"/>
    <property type="project" value="InterPro"/>
</dbReference>
<dbReference type="InterPro" id="IPR039246">
    <property type="entry name" value="Flagellar_FlgA"/>
</dbReference>
<dbReference type="OrthoDB" id="1669037at2"/>
<accession>A0A545U5Z1</accession>
<name>A0A545U5Z1_9GAMM</name>
<organism evidence="4 5">
    <name type="scientific">Aliikangiella coralliicola</name>
    <dbReference type="NCBI Taxonomy" id="2592383"/>
    <lineage>
        <taxon>Bacteria</taxon>
        <taxon>Pseudomonadati</taxon>
        <taxon>Pseudomonadota</taxon>
        <taxon>Gammaproteobacteria</taxon>
        <taxon>Oceanospirillales</taxon>
        <taxon>Pleioneaceae</taxon>
        <taxon>Aliikangiella</taxon>
    </lineage>
</organism>